<evidence type="ECO:0000256" key="8">
    <source>
        <dbReference type="ARBA" id="ARBA00022989"/>
    </source>
</evidence>
<dbReference type="Pfam" id="PF03611">
    <property type="entry name" value="EIIC-GAT"/>
    <property type="match status" value="1"/>
</dbReference>
<comment type="similarity">
    <text evidence="11">Belongs to the UlaA family.</text>
</comment>
<dbReference type="InterPro" id="IPR051562">
    <property type="entry name" value="Ascorbate-PTS_EIIC"/>
</dbReference>
<dbReference type="InterPro" id="IPR004703">
    <property type="entry name" value="PTS_sugar-sp_permease"/>
</dbReference>
<evidence type="ECO:0000313" key="16">
    <source>
        <dbReference type="EMBL" id="KFB07671.1"/>
    </source>
</evidence>
<feature type="transmembrane region" description="Helical" evidence="15">
    <location>
        <begin position="479"/>
        <end position="509"/>
    </location>
</feature>
<dbReference type="GO" id="GO:0009401">
    <property type="term" value="P:phosphoenolpyruvate-dependent sugar phosphotransferase system"/>
    <property type="evidence" value="ECO:0007669"/>
    <property type="project" value="UniProtKB-KW"/>
</dbReference>
<dbReference type="AlphaFoldDB" id="A0A084U3Y5"/>
<evidence type="ECO:0000256" key="1">
    <source>
        <dbReference type="ARBA" id="ARBA00004651"/>
    </source>
</evidence>
<organism evidence="16 17">
    <name type="scientific">Malacoplasma iowae DK-CPA</name>
    <dbReference type="NCBI Taxonomy" id="1394179"/>
    <lineage>
        <taxon>Bacteria</taxon>
        <taxon>Bacillati</taxon>
        <taxon>Mycoplasmatota</taxon>
        <taxon>Mycoplasmoidales</taxon>
        <taxon>Mycoplasmoidaceae</taxon>
        <taxon>Malacoplasma</taxon>
    </lineage>
</organism>
<keyword evidence="4" id="KW-1003">Cell membrane</keyword>
<feature type="transmembrane region" description="Helical" evidence="15">
    <location>
        <begin position="34"/>
        <end position="53"/>
    </location>
</feature>
<evidence type="ECO:0000256" key="2">
    <source>
        <dbReference type="ARBA" id="ARBA00011738"/>
    </source>
</evidence>
<evidence type="ECO:0000256" key="14">
    <source>
        <dbReference type="SAM" id="MobiDB-lite"/>
    </source>
</evidence>
<feature type="transmembrane region" description="Helical" evidence="15">
    <location>
        <begin position="317"/>
        <end position="339"/>
    </location>
</feature>
<name>A0A084U3Y5_MALIO</name>
<evidence type="ECO:0000256" key="10">
    <source>
        <dbReference type="ARBA" id="ARBA00037387"/>
    </source>
</evidence>
<keyword evidence="6" id="KW-0598">Phosphotransferase system</keyword>
<sequence>MDFANLIINAPETATQATAQISAGDFFLGLFKSFFGTPAILVGIFSLLGSILLRKKFTEVITSFFKTIAGFLILSAGATVIQTPLNNFQALFQDLFKVSGTIPNNDAFAASFFTIAKDAAQLGSIVMVLAIVLNLILSGFSRFKYVFLSGHVLFYMSIMLSAVMVYSNNQGFLKLDNPGDYVIALFSSAFLMATYMVLSAAACKRFVQQITGQNNISLAHTGSLSYITAGWIGEAVYKIKKGQNIKSTEKINFPKWLQFFRNTFISVSLTMLVIFLVIYIPEGIMYNTGIKQLSSITNEGIKTTLTALFSKDAGTNWVIQMFLDAFTFAAGVEILLFGVRMIIGEIVPSFKGISTKFIKNSQASLDCPIVFPYAPNAVLIGFVCSLAAGFIGMAISIGVASVSSLPVIIPGVIPHFFLGATSGVFGNAKGGIWGCSIGAFINGLIITFVPWVFIGAGWTPDSNLSWGDTDFLLGVIPGLLALAGGVAGRVLVVLVPVLIYIALIIDGVVKWSIDKKKSRLNTTLNEVVISSDNSSKNQSNENDDDSKKLEQENNDSKK</sequence>
<comment type="caution">
    <text evidence="16">The sequence shown here is derived from an EMBL/GenBank/DDBJ whole genome shotgun (WGS) entry which is preliminary data.</text>
</comment>
<accession>A0A084U3Y5</accession>
<feature type="compositionally biased region" description="Polar residues" evidence="14">
    <location>
        <begin position="531"/>
        <end position="540"/>
    </location>
</feature>
<dbReference type="EMBL" id="AWQU01000072">
    <property type="protein sequence ID" value="KFB07671.1"/>
    <property type="molecule type" value="Genomic_DNA"/>
</dbReference>
<evidence type="ECO:0000256" key="15">
    <source>
        <dbReference type="SAM" id="Phobius"/>
    </source>
</evidence>
<dbReference type="Proteomes" id="UP000028523">
    <property type="component" value="Unassembled WGS sequence"/>
</dbReference>
<feature type="transmembrane region" description="Helical" evidence="15">
    <location>
        <begin position="437"/>
        <end position="459"/>
    </location>
</feature>
<keyword evidence="9 15" id="KW-0472">Membrane</keyword>
<proteinExistence type="inferred from homology"/>
<evidence type="ECO:0000256" key="5">
    <source>
        <dbReference type="ARBA" id="ARBA00022597"/>
    </source>
</evidence>
<protein>
    <recommendedName>
        <fullName evidence="12">Ascorbate-specific PTS system EIIC component</fullName>
    </recommendedName>
    <alternativeName>
        <fullName evidence="13">Ascorbate-specific permease IIC component UlaA</fullName>
    </alternativeName>
</protein>
<comment type="function">
    <text evidence="10">The phosphoenolpyruvate-dependent sugar phosphotransferase system (sugar PTS), a major carbohydrate active transport system, catalyzes the phosphorylation of incoming sugar substrates concomitantly with their translocation across the cell membrane. The enzyme II UlaABC PTS system is involved in ascorbate transport.</text>
</comment>
<dbReference type="RefSeq" id="WP_051790270.1">
    <property type="nucleotide sequence ID" value="NZ_AWQU01000072.1"/>
</dbReference>
<keyword evidence="5" id="KW-0762">Sugar transport</keyword>
<feature type="transmembrane region" description="Helical" evidence="15">
    <location>
        <begin position="407"/>
        <end position="425"/>
    </location>
</feature>
<evidence type="ECO:0000256" key="7">
    <source>
        <dbReference type="ARBA" id="ARBA00022692"/>
    </source>
</evidence>
<evidence type="ECO:0000256" key="4">
    <source>
        <dbReference type="ARBA" id="ARBA00022475"/>
    </source>
</evidence>
<dbReference type="PANTHER" id="PTHR33843">
    <property type="entry name" value="ASCORBATE-SPECIFIC PTS SYSTEM EIIC COMPONENT"/>
    <property type="match status" value="1"/>
</dbReference>
<keyword evidence="3" id="KW-0813">Transport</keyword>
<comment type="subunit">
    <text evidence="2">Homodimer.</text>
</comment>
<evidence type="ECO:0000256" key="11">
    <source>
        <dbReference type="ARBA" id="ARBA00038218"/>
    </source>
</evidence>
<feature type="transmembrane region" description="Helical" evidence="15">
    <location>
        <begin position="259"/>
        <end position="280"/>
    </location>
</feature>
<feature type="transmembrane region" description="Helical" evidence="15">
    <location>
        <begin position="181"/>
        <end position="203"/>
    </location>
</feature>
<keyword evidence="7 15" id="KW-0812">Transmembrane</keyword>
<feature type="transmembrane region" description="Helical" evidence="15">
    <location>
        <begin position="145"/>
        <end position="166"/>
    </location>
</feature>
<feature type="compositionally biased region" description="Basic and acidic residues" evidence="14">
    <location>
        <begin position="545"/>
        <end position="558"/>
    </location>
</feature>
<evidence type="ECO:0000256" key="13">
    <source>
        <dbReference type="ARBA" id="ARBA00042859"/>
    </source>
</evidence>
<feature type="transmembrane region" description="Helical" evidence="15">
    <location>
        <begin position="60"/>
        <end position="81"/>
    </location>
</feature>
<dbReference type="GO" id="GO:0005886">
    <property type="term" value="C:plasma membrane"/>
    <property type="evidence" value="ECO:0007669"/>
    <property type="project" value="UniProtKB-SubCell"/>
</dbReference>
<feature type="transmembrane region" description="Helical" evidence="15">
    <location>
        <begin position="119"/>
        <end position="138"/>
    </location>
</feature>
<keyword evidence="17" id="KW-1185">Reference proteome</keyword>
<evidence type="ECO:0000256" key="12">
    <source>
        <dbReference type="ARBA" id="ARBA00039702"/>
    </source>
</evidence>
<evidence type="ECO:0000256" key="6">
    <source>
        <dbReference type="ARBA" id="ARBA00022683"/>
    </source>
</evidence>
<comment type="subcellular location">
    <subcellularLocation>
        <location evidence="1">Cell membrane</location>
        <topology evidence="1">Multi-pass membrane protein</topology>
    </subcellularLocation>
</comment>
<evidence type="ECO:0000256" key="3">
    <source>
        <dbReference type="ARBA" id="ARBA00022448"/>
    </source>
</evidence>
<evidence type="ECO:0000256" key="9">
    <source>
        <dbReference type="ARBA" id="ARBA00023136"/>
    </source>
</evidence>
<reference evidence="16 17" key="1">
    <citation type="journal article" date="2014" name="PLoS ONE">
        <title>Reduction of Hydrogen Peroxide Accumulation and Toxicity by a Catalase from Mycoplasma iowae.</title>
        <authorList>
            <person name="Pritchard R.E."/>
            <person name="Prassinos A.J."/>
            <person name="Osborne J.D."/>
            <person name="Raviv Z."/>
            <person name="Balish M.F."/>
        </authorList>
    </citation>
    <scope>NUCLEOTIDE SEQUENCE [LARGE SCALE GENOMIC DNA]</scope>
    <source>
        <strain evidence="16 17">DK-CPA</strain>
    </source>
</reference>
<gene>
    <name evidence="16" type="primary">ulaA</name>
    <name evidence="16" type="ORF">P271_522</name>
</gene>
<evidence type="ECO:0000313" key="17">
    <source>
        <dbReference type="Proteomes" id="UP000028523"/>
    </source>
</evidence>
<feature type="transmembrane region" description="Helical" evidence="15">
    <location>
        <begin position="378"/>
        <end position="401"/>
    </location>
</feature>
<dbReference type="PANTHER" id="PTHR33843:SF4">
    <property type="entry name" value="ASCORBATE-SPECIFIC PTS SYSTEM EIIC COMPONENT"/>
    <property type="match status" value="1"/>
</dbReference>
<dbReference type="NCBIfam" id="NF009553">
    <property type="entry name" value="PRK12997.1-5"/>
    <property type="match status" value="1"/>
</dbReference>
<keyword evidence="8 15" id="KW-1133">Transmembrane helix</keyword>
<feature type="region of interest" description="Disordered" evidence="14">
    <location>
        <begin position="531"/>
        <end position="558"/>
    </location>
</feature>